<dbReference type="eggNOG" id="COG1024">
    <property type="taxonomic scope" value="Bacteria"/>
</dbReference>
<gene>
    <name evidence="1" type="ORF">GP2143_10092</name>
</gene>
<dbReference type="Gene3D" id="3.90.226.10">
    <property type="entry name" value="2-enoyl-CoA Hydratase, Chain A, domain 1"/>
    <property type="match status" value="1"/>
</dbReference>
<dbReference type="GO" id="GO:0016853">
    <property type="term" value="F:isomerase activity"/>
    <property type="evidence" value="ECO:0007669"/>
    <property type="project" value="UniProtKB-KW"/>
</dbReference>
<name>A0YDQ5_9GAMM</name>
<dbReference type="OrthoDB" id="9807606at2"/>
<dbReference type="PANTHER" id="PTHR43459">
    <property type="entry name" value="ENOYL-COA HYDRATASE"/>
    <property type="match status" value="1"/>
</dbReference>
<dbReference type="InterPro" id="IPR001753">
    <property type="entry name" value="Enoyl-CoA_hydra/iso"/>
</dbReference>
<proteinExistence type="predicted"/>
<comment type="caution">
    <text evidence="1">The sequence shown here is derived from an EMBL/GenBank/DDBJ whole genome shotgun (WGS) entry which is preliminary data.</text>
</comment>
<dbReference type="PANTHER" id="PTHR43459:SF1">
    <property type="entry name" value="EG:BACN32G11.4 PROTEIN"/>
    <property type="match status" value="1"/>
</dbReference>
<evidence type="ECO:0000313" key="2">
    <source>
        <dbReference type="Proteomes" id="UP000004931"/>
    </source>
</evidence>
<keyword evidence="1" id="KW-0413">Isomerase</keyword>
<evidence type="ECO:0000313" key="1">
    <source>
        <dbReference type="EMBL" id="EAW30939.1"/>
    </source>
</evidence>
<dbReference type="SUPFAM" id="SSF52096">
    <property type="entry name" value="ClpP/crotonase"/>
    <property type="match status" value="1"/>
</dbReference>
<dbReference type="Pfam" id="PF00378">
    <property type="entry name" value="ECH_1"/>
    <property type="match status" value="1"/>
</dbReference>
<dbReference type="EMBL" id="AAVT01000005">
    <property type="protein sequence ID" value="EAW30939.1"/>
    <property type="molecule type" value="Genomic_DNA"/>
</dbReference>
<reference evidence="1 2" key="1">
    <citation type="journal article" date="2010" name="J. Bacteriol.">
        <title>Genome sequence of the oligotrophic marine Gammaproteobacterium HTCC2143, isolated from the Oregon Coast.</title>
        <authorList>
            <person name="Oh H.M."/>
            <person name="Kang I."/>
            <person name="Ferriera S."/>
            <person name="Giovannoni S.J."/>
            <person name="Cho J.C."/>
        </authorList>
    </citation>
    <scope>NUCLEOTIDE SEQUENCE [LARGE SCALE GENOMIC DNA]</scope>
    <source>
        <strain evidence="1 2">HTCC2143</strain>
    </source>
</reference>
<organism evidence="1 2">
    <name type="scientific">marine gamma proteobacterium HTCC2143</name>
    <dbReference type="NCBI Taxonomy" id="247633"/>
    <lineage>
        <taxon>Bacteria</taxon>
        <taxon>Pseudomonadati</taxon>
        <taxon>Pseudomonadota</taxon>
        <taxon>Gammaproteobacteria</taxon>
        <taxon>Cellvibrionales</taxon>
        <taxon>Spongiibacteraceae</taxon>
        <taxon>BD1-7 clade</taxon>
    </lineage>
</organism>
<protein>
    <submittedName>
        <fullName evidence="1">Enoyl-CoA hydratase/isomerase</fullName>
    </submittedName>
</protein>
<dbReference type="CDD" id="cd06558">
    <property type="entry name" value="crotonase-like"/>
    <property type="match status" value="1"/>
</dbReference>
<dbReference type="STRING" id="247633.GP2143_10092"/>
<accession>A0YDQ5</accession>
<dbReference type="InterPro" id="IPR029045">
    <property type="entry name" value="ClpP/crotonase-like_dom_sf"/>
</dbReference>
<dbReference type="AlphaFoldDB" id="A0YDQ5"/>
<sequence length="255" mass="27372">MKEITPSINLTVENSIATITLNIPERHNSLSGEDIAIFISHLETVSCSNEIRVLIITGAGQKTFCAGAALDQLSNGQLNGDLFTDLTDKIAAVDIPTVCIFNGSAYGGGTEIGLACDFRVGFAAMKLFVPPARIGLCYPVRGIERFVRVLGINTAKRMLVASEDFSGDELMNIGYLTHLVDKDSVHTRGLVLAQRMSGYAPIAVKAMKSLCNQSVHGIQDFDNACRIAASCNSSADLKEGLAAMKDKRTPDFQGR</sequence>
<dbReference type="Proteomes" id="UP000004931">
    <property type="component" value="Unassembled WGS sequence"/>
</dbReference>
<keyword evidence="2" id="KW-1185">Reference proteome</keyword>